<dbReference type="RefSeq" id="WP_272751911.1">
    <property type="nucleotide sequence ID" value="NZ_JAQQLF010000011.1"/>
</dbReference>
<keyword evidence="2" id="KW-1185">Reference proteome</keyword>
<evidence type="ECO:0000313" key="2">
    <source>
        <dbReference type="Proteomes" id="UP001219956"/>
    </source>
</evidence>
<dbReference type="Proteomes" id="UP001219956">
    <property type="component" value="Unassembled WGS sequence"/>
</dbReference>
<sequence>MGKYIDDRGKAKIEMMKKIHYAIESCTELKRIENDDGYNVYIANNEKSIIGIREKIMGIYESYKEHNFDISKCIPYISTDKYKYLTLTSKPCIKSLTCKAGHTMLGDYNVEYKRDDLKVMAENLEMDPLFEKGYDKDHDTNTVIVKSNVKLYFVTGIHKYFCASDGKKNVRFRTWAILLGEPKIQKANERKKKDSIINKYDFALSVSRRTSAKFYHGIVMSDINEHKEEIEIYID</sequence>
<dbReference type="EMBL" id="JAQQLF010000011">
    <property type="protein sequence ID" value="MDC7717596.1"/>
    <property type="molecule type" value="Genomic_DNA"/>
</dbReference>
<name>A0ABT5IYE1_9NEIS</name>
<organism evidence="1 2">
    <name type="scientific">Vogesella aquatica</name>
    <dbReference type="NCBI Taxonomy" id="2984206"/>
    <lineage>
        <taxon>Bacteria</taxon>
        <taxon>Pseudomonadati</taxon>
        <taxon>Pseudomonadota</taxon>
        <taxon>Betaproteobacteria</taxon>
        <taxon>Neisseriales</taxon>
        <taxon>Chromobacteriaceae</taxon>
        <taxon>Vogesella</taxon>
    </lineage>
</organism>
<accession>A0ABT5IYE1</accession>
<protein>
    <submittedName>
        <fullName evidence="1">Uncharacterized protein</fullName>
    </submittedName>
</protein>
<evidence type="ECO:0000313" key="1">
    <source>
        <dbReference type="EMBL" id="MDC7717596.1"/>
    </source>
</evidence>
<comment type="caution">
    <text evidence="1">The sequence shown here is derived from an EMBL/GenBank/DDBJ whole genome shotgun (WGS) entry which is preliminary data.</text>
</comment>
<gene>
    <name evidence="1" type="ORF">PQU95_10275</name>
</gene>
<reference evidence="1 2" key="1">
    <citation type="submission" date="2023-01" db="EMBL/GenBank/DDBJ databases">
        <title>Novel species of the genus Vogesella isolated from rivers.</title>
        <authorList>
            <person name="Lu H."/>
        </authorList>
    </citation>
    <scope>NUCLEOTIDE SEQUENCE [LARGE SCALE GENOMIC DNA]</scope>
    <source>
        <strain evidence="1 2">DC21W</strain>
    </source>
</reference>
<proteinExistence type="predicted"/>